<dbReference type="GO" id="GO:0008233">
    <property type="term" value="F:peptidase activity"/>
    <property type="evidence" value="ECO:0007669"/>
    <property type="project" value="UniProtKB-KW"/>
</dbReference>
<dbReference type="PANTHER" id="PTHR10188:SF6">
    <property type="entry name" value="N(4)-(BETA-N-ACETYLGLUCOSAMINYL)-L-ASPARAGINASE"/>
    <property type="match status" value="1"/>
</dbReference>
<keyword evidence="1" id="KW-0645">Protease</keyword>
<dbReference type="KEGG" id="msea:METESE_16850"/>
<dbReference type="Gene3D" id="3.60.20.30">
    <property type="entry name" value="(Glycosyl)asparaginase"/>
    <property type="match status" value="1"/>
</dbReference>
<evidence type="ECO:0000313" key="8">
    <source>
        <dbReference type="EMBL" id="BDU76727.1"/>
    </source>
</evidence>
<feature type="active site" description="Nucleophile" evidence="5">
    <location>
        <position position="180"/>
    </location>
</feature>
<dbReference type="AlphaFoldDB" id="A0AA48GZ64"/>
<evidence type="ECO:0000256" key="3">
    <source>
        <dbReference type="ARBA" id="ARBA00022813"/>
    </source>
</evidence>
<reference evidence="8" key="1">
    <citation type="journal article" date="2023" name="Int. J. Syst. Evol. Microbiol.">
        <title>Mesoterricola silvestris gen. nov., sp. nov., Mesoterricola sediminis sp. nov., Geothrix oryzae sp. nov., Geothrix edaphica sp. nov., Geothrix rubra sp. nov., and Geothrix limicola sp. nov., six novel members of Acidobacteriota isolated from soils.</title>
        <authorList>
            <person name="Itoh H."/>
            <person name="Sugisawa Y."/>
            <person name="Mise K."/>
            <person name="Xu Z."/>
            <person name="Kuniyasu M."/>
            <person name="Ushijima N."/>
            <person name="Kawano K."/>
            <person name="Kobayashi E."/>
            <person name="Shiratori Y."/>
            <person name="Masuda Y."/>
            <person name="Senoo K."/>
        </authorList>
    </citation>
    <scope>NUCLEOTIDE SEQUENCE</scope>
    <source>
        <strain evidence="8">W786</strain>
    </source>
</reference>
<dbReference type="EMBL" id="AP027081">
    <property type="protein sequence ID" value="BDU76727.1"/>
    <property type="molecule type" value="Genomic_DNA"/>
</dbReference>
<dbReference type="InterPro" id="IPR000246">
    <property type="entry name" value="Peptidase_T2"/>
</dbReference>
<feature type="site" description="Cleavage; by autolysis" evidence="7">
    <location>
        <begin position="179"/>
        <end position="180"/>
    </location>
</feature>
<proteinExistence type="predicted"/>
<evidence type="ECO:0000256" key="5">
    <source>
        <dbReference type="PIRSR" id="PIRSR600246-1"/>
    </source>
</evidence>
<dbReference type="GO" id="GO:0016811">
    <property type="term" value="F:hydrolase activity, acting on carbon-nitrogen (but not peptide) bonds, in linear amides"/>
    <property type="evidence" value="ECO:0007669"/>
    <property type="project" value="UniProtKB-ARBA"/>
</dbReference>
<dbReference type="Proteomes" id="UP001228113">
    <property type="component" value="Chromosome"/>
</dbReference>
<feature type="binding site" evidence="6">
    <location>
        <begin position="208"/>
        <end position="211"/>
    </location>
    <ligand>
        <name>substrate</name>
    </ligand>
</feature>
<evidence type="ECO:0000256" key="1">
    <source>
        <dbReference type="ARBA" id="ARBA00022670"/>
    </source>
</evidence>
<name>A0AA48GZ64_9BACT</name>
<gene>
    <name evidence="8" type="primary">ansA</name>
    <name evidence="8" type="ORF">METESE_16850</name>
</gene>
<dbReference type="FunFam" id="3.60.20.30:FF:000001">
    <property type="entry name" value="Isoaspartyl peptidase/L-asparaginase"/>
    <property type="match status" value="1"/>
</dbReference>
<evidence type="ECO:0000256" key="4">
    <source>
        <dbReference type="ARBA" id="ARBA00069124"/>
    </source>
</evidence>
<accession>A0AA48GZ64</accession>
<protein>
    <recommendedName>
        <fullName evidence="4">Isoaspartyl peptidase</fullName>
    </recommendedName>
</protein>
<feature type="binding site" evidence="6">
    <location>
        <begin position="231"/>
        <end position="234"/>
    </location>
    <ligand>
        <name>substrate</name>
    </ligand>
</feature>
<dbReference type="GO" id="GO:0006508">
    <property type="term" value="P:proteolysis"/>
    <property type="evidence" value="ECO:0007669"/>
    <property type="project" value="UniProtKB-KW"/>
</dbReference>
<keyword evidence="2" id="KW-0378">Hydrolase</keyword>
<dbReference type="SUPFAM" id="SSF56235">
    <property type="entry name" value="N-terminal nucleophile aminohydrolases (Ntn hydrolases)"/>
    <property type="match status" value="1"/>
</dbReference>
<keyword evidence="3" id="KW-0068">Autocatalytic cleavage</keyword>
<evidence type="ECO:0000256" key="6">
    <source>
        <dbReference type="PIRSR" id="PIRSR600246-2"/>
    </source>
</evidence>
<dbReference type="PANTHER" id="PTHR10188">
    <property type="entry name" value="L-ASPARAGINASE"/>
    <property type="match status" value="1"/>
</dbReference>
<dbReference type="InterPro" id="IPR029055">
    <property type="entry name" value="Ntn_hydrolases_N"/>
</dbReference>
<dbReference type="CDD" id="cd04701">
    <property type="entry name" value="Asparaginase_2"/>
    <property type="match status" value="1"/>
</dbReference>
<evidence type="ECO:0000256" key="7">
    <source>
        <dbReference type="PIRSR" id="PIRSR600246-3"/>
    </source>
</evidence>
<keyword evidence="9" id="KW-1185">Reference proteome</keyword>
<sequence>MIRLALLLLAGALAFAQAPFGLVVHGGAGSVTAQRYPPPADKPYRDGLERALAAGYAILEKGGSAVDAVEAAVRVLEEDPHFNAGIGATVTRAGTHELDAAIMDGATLKAGAVAGLQHVKSPIGLARLVMDRTPHVLLIGEGAEAFARSQGLEPVPNTFFRTPAQWEAYQKAHKPVTRDTVGAVALDRKGNLAAATSTGGMLDKLPGRVGDAPLIGAGTYADNRTCAVSCTGWGEFFIRAAVAHDVSARMEYKGDALAKAAADALDKATRMGGPGGLIALDAQGHYTLPFTTPGMFRAVRLSTGVHEVKLFGGA</sequence>
<evidence type="ECO:0000256" key="2">
    <source>
        <dbReference type="ARBA" id="ARBA00022801"/>
    </source>
</evidence>
<dbReference type="RefSeq" id="WP_243333743.1">
    <property type="nucleotide sequence ID" value="NZ_AP027081.1"/>
</dbReference>
<evidence type="ECO:0000313" key="9">
    <source>
        <dbReference type="Proteomes" id="UP001228113"/>
    </source>
</evidence>
<dbReference type="Pfam" id="PF01112">
    <property type="entry name" value="Asparaginase_2"/>
    <property type="match status" value="1"/>
</dbReference>
<organism evidence="8 9">
    <name type="scientific">Mesoterricola sediminis</name>
    <dbReference type="NCBI Taxonomy" id="2927980"/>
    <lineage>
        <taxon>Bacteria</taxon>
        <taxon>Pseudomonadati</taxon>
        <taxon>Acidobacteriota</taxon>
        <taxon>Holophagae</taxon>
        <taxon>Holophagales</taxon>
        <taxon>Holophagaceae</taxon>
        <taxon>Mesoterricola</taxon>
    </lineage>
</organism>